<dbReference type="AlphaFoldDB" id="A0A1I4EAR0"/>
<dbReference type="GO" id="GO:0015833">
    <property type="term" value="P:peptide transport"/>
    <property type="evidence" value="ECO:0007669"/>
    <property type="project" value="InterPro"/>
</dbReference>
<evidence type="ECO:0000259" key="9">
    <source>
        <dbReference type="PROSITE" id="PS50893"/>
    </source>
</evidence>
<dbReference type="InterPro" id="IPR036640">
    <property type="entry name" value="ABC1_TM_sf"/>
</dbReference>
<dbReference type="OrthoDB" id="9760776at2"/>
<dbReference type="InterPro" id="IPR003593">
    <property type="entry name" value="AAA+_ATPase"/>
</dbReference>
<dbReference type="Pfam" id="PF00005">
    <property type="entry name" value="ABC_tran"/>
    <property type="match status" value="1"/>
</dbReference>
<name>A0A1I4EAR0_9RHOB</name>
<dbReference type="PANTHER" id="PTHR43553:SF11">
    <property type="entry name" value="ABC TRANSPORTER ATP-BINDING_PERMEASE PROTEIN YOJI"/>
    <property type="match status" value="1"/>
</dbReference>
<dbReference type="InterPro" id="IPR017871">
    <property type="entry name" value="ABC_transporter-like_CS"/>
</dbReference>
<evidence type="ECO:0000313" key="12">
    <source>
        <dbReference type="Proteomes" id="UP000198851"/>
    </source>
</evidence>
<dbReference type="InterPro" id="IPR027417">
    <property type="entry name" value="P-loop_NTPase"/>
</dbReference>
<dbReference type="STRING" id="1280847.SAMN04488036_104103"/>
<evidence type="ECO:0000313" key="11">
    <source>
        <dbReference type="EMBL" id="SFL02010.1"/>
    </source>
</evidence>
<feature type="transmembrane region" description="Helical" evidence="8">
    <location>
        <begin position="26"/>
        <end position="50"/>
    </location>
</feature>
<feature type="transmembrane region" description="Helical" evidence="8">
    <location>
        <begin position="171"/>
        <end position="190"/>
    </location>
</feature>
<dbReference type="Proteomes" id="UP000198851">
    <property type="component" value="Unassembled WGS sequence"/>
</dbReference>
<protein>
    <submittedName>
        <fullName evidence="11">Putative ATP-binding cassette transporter</fullName>
    </submittedName>
</protein>
<feature type="domain" description="ABC transmembrane type-1" evidence="10">
    <location>
        <begin position="41"/>
        <end position="313"/>
    </location>
</feature>
<proteinExistence type="predicted"/>
<keyword evidence="2" id="KW-0813">Transport</keyword>
<gene>
    <name evidence="11" type="ORF">SAMN04488036_104103</name>
</gene>
<dbReference type="GO" id="GO:0016887">
    <property type="term" value="F:ATP hydrolysis activity"/>
    <property type="evidence" value="ECO:0007669"/>
    <property type="project" value="InterPro"/>
</dbReference>
<keyword evidence="6 8" id="KW-1133">Transmembrane helix</keyword>
<accession>A0A1I4EAR0</accession>
<dbReference type="RefSeq" id="WP_093323745.1">
    <property type="nucleotide sequence ID" value="NZ_FOSZ01000004.1"/>
</dbReference>
<evidence type="ECO:0000256" key="6">
    <source>
        <dbReference type="ARBA" id="ARBA00022989"/>
    </source>
</evidence>
<dbReference type="SUPFAM" id="SSF52540">
    <property type="entry name" value="P-loop containing nucleoside triphosphate hydrolases"/>
    <property type="match status" value="1"/>
</dbReference>
<dbReference type="InterPro" id="IPR005898">
    <property type="entry name" value="Cyc_pep_transpt_SyrD/YojI"/>
</dbReference>
<keyword evidence="7 8" id="KW-0472">Membrane</keyword>
<dbReference type="Gene3D" id="1.20.1560.10">
    <property type="entry name" value="ABC transporter type 1, transmembrane domain"/>
    <property type="match status" value="1"/>
</dbReference>
<evidence type="ECO:0000256" key="2">
    <source>
        <dbReference type="ARBA" id="ARBA00022448"/>
    </source>
</evidence>
<evidence type="ECO:0000256" key="4">
    <source>
        <dbReference type="ARBA" id="ARBA00022741"/>
    </source>
</evidence>
<dbReference type="InterPro" id="IPR003439">
    <property type="entry name" value="ABC_transporter-like_ATP-bd"/>
</dbReference>
<keyword evidence="3 8" id="KW-0812">Transmembrane</keyword>
<dbReference type="GO" id="GO:0140359">
    <property type="term" value="F:ABC-type transporter activity"/>
    <property type="evidence" value="ECO:0007669"/>
    <property type="project" value="InterPro"/>
</dbReference>
<feature type="transmembrane region" description="Helical" evidence="8">
    <location>
        <begin position="253"/>
        <end position="279"/>
    </location>
</feature>
<dbReference type="Gene3D" id="3.40.50.300">
    <property type="entry name" value="P-loop containing nucleotide triphosphate hydrolases"/>
    <property type="match status" value="1"/>
</dbReference>
<dbReference type="GO" id="GO:1904680">
    <property type="term" value="F:peptide transmembrane transporter activity"/>
    <property type="evidence" value="ECO:0007669"/>
    <property type="project" value="InterPro"/>
</dbReference>
<evidence type="ECO:0000256" key="1">
    <source>
        <dbReference type="ARBA" id="ARBA00004651"/>
    </source>
</evidence>
<dbReference type="InterPro" id="IPR011527">
    <property type="entry name" value="ABC1_TM_dom"/>
</dbReference>
<dbReference type="PROSITE" id="PS50929">
    <property type="entry name" value="ABC_TM1F"/>
    <property type="match status" value="1"/>
</dbReference>
<dbReference type="EMBL" id="FOSZ01000004">
    <property type="protein sequence ID" value="SFL02010.1"/>
    <property type="molecule type" value="Genomic_DNA"/>
</dbReference>
<evidence type="ECO:0000256" key="7">
    <source>
        <dbReference type="ARBA" id="ARBA00023136"/>
    </source>
</evidence>
<evidence type="ECO:0000259" key="10">
    <source>
        <dbReference type="PROSITE" id="PS50929"/>
    </source>
</evidence>
<keyword evidence="12" id="KW-1185">Reference proteome</keyword>
<keyword evidence="5 11" id="KW-0067">ATP-binding</keyword>
<dbReference type="PROSITE" id="PS50893">
    <property type="entry name" value="ABC_TRANSPORTER_2"/>
    <property type="match status" value="1"/>
</dbReference>
<dbReference type="InterPro" id="IPR050095">
    <property type="entry name" value="ECF_ABC_transporter_ATP-bd"/>
</dbReference>
<dbReference type="SMART" id="SM00382">
    <property type="entry name" value="AAA"/>
    <property type="match status" value="1"/>
</dbReference>
<sequence length="569" mass="61985">MTIQFKDIPDPSDGSFPAMAERRWTVLNFLATASGLLRGPVIFLTLLAGLSRAGMIYAINETARAGGAVLTWSSLLMVVCAVTMLLVGYVLRMKAFLLVTSVTRLLWRRLARLLLRANIDFLLSQKHGQVYSALTTEVNGLSAAVVSIVEVAGALIVLAFALPYLFFVSPASGFVALIAVGIGFAGFAILDRPGRKWRYRAGVLFADYCDRVGDMLGGWKELRLRKTRRDALEEETLAIIDAHVEARKQAQQLFAGSAGVGQGAIIFLLCFVVTILPVINHADSTVMFQVLTVIFLVNGPIETMFNALPNLSRSETAYYRIKAVEFALSNAQSLANVSDQSAATEFREITLKGAEALVGEVDAPEATPFHLGPVDLTFTPGETVFICGGNGSGKTTLLSLITGLRHPTKGEILLDGKSLDEGSTAAYRELFSSVFSGFHLFERAYGSTPHEREELERRIIQLGLSSRVSMLDDKFSTTSLSAGQSRRMALAVALAERRPIIVLDEFAADQDPVNRAFFYDVLVPELSASGQLVLAVTHDDHQFHKCDRLIKMEGGRVVSDQKMQKANAV</sequence>
<dbReference type="GO" id="GO:0043190">
    <property type="term" value="C:ATP-binding cassette (ABC) transporter complex"/>
    <property type="evidence" value="ECO:0007669"/>
    <property type="project" value="TreeGrafter"/>
</dbReference>
<reference evidence="12" key="1">
    <citation type="submission" date="2016-10" db="EMBL/GenBank/DDBJ databases">
        <authorList>
            <person name="Varghese N."/>
            <person name="Submissions S."/>
        </authorList>
    </citation>
    <scope>NUCLEOTIDE SEQUENCE [LARGE SCALE GENOMIC DNA]</scope>
    <source>
        <strain evidence="12">DSM 28453</strain>
    </source>
</reference>
<evidence type="ECO:0000256" key="8">
    <source>
        <dbReference type="SAM" id="Phobius"/>
    </source>
</evidence>
<organism evidence="11 12">
    <name type="scientific">Shimia haliotis</name>
    <dbReference type="NCBI Taxonomy" id="1280847"/>
    <lineage>
        <taxon>Bacteria</taxon>
        <taxon>Pseudomonadati</taxon>
        <taxon>Pseudomonadota</taxon>
        <taxon>Alphaproteobacteria</taxon>
        <taxon>Rhodobacterales</taxon>
        <taxon>Roseobacteraceae</taxon>
    </lineage>
</organism>
<dbReference type="SUPFAM" id="SSF90123">
    <property type="entry name" value="ABC transporter transmembrane region"/>
    <property type="match status" value="1"/>
</dbReference>
<evidence type="ECO:0000256" key="5">
    <source>
        <dbReference type="ARBA" id="ARBA00022840"/>
    </source>
</evidence>
<keyword evidence="4" id="KW-0547">Nucleotide-binding</keyword>
<dbReference type="PROSITE" id="PS00211">
    <property type="entry name" value="ABC_TRANSPORTER_1"/>
    <property type="match status" value="1"/>
</dbReference>
<evidence type="ECO:0000256" key="3">
    <source>
        <dbReference type="ARBA" id="ARBA00022692"/>
    </source>
</evidence>
<dbReference type="NCBIfam" id="TIGR01194">
    <property type="entry name" value="cyc_pep_trnsptr"/>
    <property type="match status" value="1"/>
</dbReference>
<feature type="transmembrane region" description="Helical" evidence="8">
    <location>
        <begin position="285"/>
        <end position="305"/>
    </location>
</feature>
<feature type="transmembrane region" description="Helical" evidence="8">
    <location>
        <begin position="70"/>
        <end position="91"/>
    </location>
</feature>
<feature type="domain" description="ABC transporter" evidence="9">
    <location>
        <begin position="344"/>
        <end position="569"/>
    </location>
</feature>
<dbReference type="PANTHER" id="PTHR43553">
    <property type="entry name" value="HEAVY METAL TRANSPORTER"/>
    <property type="match status" value="1"/>
</dbReference>
<dbReference type="GO" id="GO:0005524">
    <property type="term" value="F:ATP binding"/>
    <property type="evidence" value="ECO:0007669"/>
    <property type="project" value="UniProtKB-KW"/>
</dbReference>
<feature type="transmembrane region" description="Helical" evidence="8">
    <location>
        <begin position="141"/>
        <end position="165"/>
    </location>
</feature>
<comment type="subcellular location">
    <subcellularLocation>
        <location evidence="1">Cell membrane</location>
        <topology evidence="1">Multi-pass membrane protein</topology>
    </subcellularLocation>
</comment>